<feature type="signal peptide" evidence="1">
    <location>
        <begin position="1"/>
        <end position="21"/>
    </location>
</feature>
<evidence type="ECO:0000313" key="3">
    <source>
        <dbReference type="Proteomes" id="UP000029393"/>
    </source>
</evidence>
<keyword evidence="1" id="KW-0732">Signal</keyword>
<dbReference type="OrthoDB" id="5998613at2"/>
<dbReference type="PATRIC" id="fig|1384056.3.peg.1764"/>
<proteinExistence type="predicted"/>
<dbReference type="STRING" id="1384056.N787_12180"/>
<comment type="caution">
    <text evidence="2">The sequence shown here is derived from an EMBL/GenBank/DDBJ whole genome shotgun (WGS) entry which is preliminary data.</text>
</comment>
<dbReference type="PROSITE" id="PS51257">
    <property type="entry name" value="PROKAR_LIPOPROTEIN"/>
    <property type="match status" value="1"/>
</dbReference>
<sequence>MRLLACLALVPLALLAGCAPSWPTADQARDALVVRMERPGARQIKVTEVAAFSLSDCREPGKGPGVLCAVAMDVKFTVDGQAVQSNEAQEVRFVREAGNWVAYPE</sequence>
<keyword evidence="3" id="KW-1185">Reference proteome</keyword>
<gene>
    <name evidence="2" type="ORF">N787_12180</name>
</gene>
<name>A0A091AZG6_9GAMM</name>
<evidence type="ECO:0000313" key="2">
    <source>
        <dbReference type="EMBL" id="KFN45723.1"/>
    </source>
</evidence>
<accession>A0A091AZG6</accession>
<reference evidence="2 3" key="1">
    <citation type="submission" date="2013-09" db="EMBL/GenBank/DDBJ databases">
        <title>Genome sequencing of Arenimonas metalli.</title>
        <authorList>
            <person name="Chen F."/>
            <person name="Wang G."/>
        </authorList>
    </citation>
    <scope>NUCLEOTIDE SEQUENCE [LARGE SCALE GENOMIC DNA]</scope>
    <source>
        <strain evidence="2 3">CF5-1</strain>
    </source>
</reference>
<feature type="chain" id="PRO_5001869293" description="Lipoprotein" evidence="1">
    <location>
        <begin position="22"/>
        <end position="105"/>
    </location>
</feature>
<dbReference type="EMBL" id="AVCK01000024">
    <property type="protein sequence ID" value="KFN45723.1"/>
    <property type="molecule type" value="Genomic_DNA"/>
</dbReference>
<dbReference type="RefSeq" id="WP_034212918.1">
    <property type="nucleotide sequence ID" value="NZ_AVCK01000024.1"/>
</dbReference>
<organism evidence="2 3">
    <name type="scientific">Arenimonas metalli CF5-1</name>
    <dbReference type="NCBI Taxonomy" id="1384056"/>
    <lineage>
        <taxon>Bacteria</taxon>
        <taxon>Pseudomonadati</taxon>
        <taxon>Pseudomonadota</taxon>
        <taxon>Gammaproteobacteria</taxon>
        <taxon>Lysobacterales</taxon>
        <taxon>Lysobacteraceae</taxon>
        <taxon>Arenimonas</taxon>
    </lineage>
</organism>
<evidence type="ECO:0008006" key="4">
    <source>
        <dbReference type="Google" id="ProtNLM"/>
    </source>
</evidence>
<dbReference type="AlphaFoldDB" id="A0A091AZG6"/>
<protein>
    <recommendedName>
        <fullName evidence="4">Lipoprotein</fullName>
    </recommendedName>
</protein>
<dbReference type="Proteomes" id="UP000029393">
    <property type="component" value="Unassembled WGS sequence"/>
</dbReference>
<evidence type="ECO:0000256" key="1">
    <source>
        <dbReference type="SAM" id="SignalP"/>
    </source>
</evidence>